<feature type="chain" id="PRO_5032750285" description="SH3b domain-containing protein" evidence="1">
    <location>
        <begin position="30"/>
        <end position="136"/>
    </location>
</feature>
<dbReference type="AlphaFoldDB" id="A0A853BXF7"/>
<keyword evidence="4" id="KW-1185">Reference proteome</keyword>
<accession>A0A853BXF7</accession>
<evidence type="ECO:0000256" key="1">
    <source>
        <dbReference type="SAM" id="SignalP"/>
    </source>
</evidence>
<feature type="domain" description="SH3b" evidence="2">
    <location>
        <begin position="56"/>
        <end position="136"/>
    </location>
</feature>
<sequence>MPASRLARPAAALAMAAALLAVPAPPASAASGSAAPAEPPADVSLLHYPCGTSAPADNSTVVGYPLTDGLNMRSGSGVTCPSLGQAQRGDRLDYHCFTINRHGDRWTYVRNVRTNVAGWVDNDLISYGGSTVWCGR</sequence>
<name>A0A853BXF7_9ACTN</name>
<evidence type="ECO:0000313" key="4">
    <source>
        <dbReference type="Proteomes" id="UP000575985"/>
    </source>
</evidence>
<keyword evidence="1" id="KW-0732">Signal</keyword>
<comment type="caution">
    <text evidence="3">The sequence shown here is derived from an EMBL/GenBank/DDBJ whole genome shotgun (WGS) entry which is preliminary data.</text>
</comment>
<reference evidence="3 4" key="1">
    <citation type="submission" date="2020-07" db="EMBL/GenBank/DDBJ databases">
        <title>Sequencing the genomes of 1000 actinobacteria strains.</title>
        <authorList>
            <person name="Klenk H.-P."/>
        </authorList>
    </citation>
    <scope>NUCLEOTIDE SEQUENCE [LARGE SCALE GENOMIC DNA]</scope>
    <source>
        <strain evidence="3 4">DSM 45927</strain>
    </source>
</reference>
<gene>
    <name evidence="3" type="ORF">HNR12_005424</name>
</gene>
<evidence type="ECO:0000259" key="2">
    <source>
        <dbReference type="PROSITE" id="PS51781"/>
    </source>
</evidence>
<dbReference type="Gene3D" id="2.30.30.40">
    <property type="entry name" value="SH3 Domains"/>
    <property type="match status" value="1"/>
</dbReference>
<protein>
    <recommendedName>
        <fullName evidence="2">SH3b domain-containing protein</fullName>
    </recommendedName>
</protein>
<organism evidence="3 4">
    <name type="scientific">Streptomonospora nanhaiensis</name>
    <dbReference type="NCBI Taxonomy" id="1323731"/>
    <lineage>
        <taxon>Bacteria</taxon>
        <taxon>Bacillati</taxon>
        <taxon>Actinomycetota</taxon>
        <taxon>Actinomycetes</taxon>
        <taxon>Streptosporangiales</taxon>
        <taxon>Nocardiopsidaceae</taxon>
        <taxon>Streptomonospora</taxon>
    </lineage>
</organism>
<dbReference type="InterPro" id="IPR003646">
    <property type="entry name" value="SH3-like_bac-type"/>
</dbReference>
<feature type="signal peptide" evidence="1">
    <location>
        <begin position="1"/>
        <end position="29"/>
    </location>
</feature>
<dbReference type="EMBL" id="JACCFO010000001">
    <property type="protein sequence ID" value="NYI99147.1"/>
    <property type="molecule type" value="Genomic_DNA"/>
</dbReference>
<evidence type="ECO:0000313" key="3">
    <source>
        <dbReference type="EMBL" id="NYI99147.1"/>
    </source>
</evidence>
<dbReference type="RefSeq" id="WP_179770178.1">
    <property type="nucleotide sequence ID" value="NZ_JACCFO010000001.1"/>
</dbReference>
<proteinExistence type="predicted"/>
<dbReference type="Proteomes" id="UP000575985">
    <property type="component" value="Unassembled WGS sequence"/>
</dbReference>
<dbReference type="PROSITE" id="PS51781">
    <property type="entry name" value="SH3B"/>
    <property type="match status" value="1"/>
</dbReference>